<dbReference type="Gene3D" id="3.40.50.300">
    <property type="entry name" value="P-loop containing nucleotide triphosphate hydrolases"/>
    <property type="match status" value="1"/>
</dbReference>
<keyword evidence="2" id="KW-0347">Helicase</keyword>
<organism evidence="2">
    <name type="scientific">gut metagenome</name>
    <dbReference type="NCBI Taxonomy" id="749906"/>
    <lineage>
        <taxon>unclassified sequences</taxon>
        <taxon>metagenomes</taxon>
        <taxon>organismal metagenomes</taxon>
    </lineage>
</organism>
<dbReference type="InterPro" id="IPR006171">
    <property type="entry name" value="TOPRIM_dom"/>
</dbReference>
<sequence>MSNPKHISTILMETFQNPFSISETPGARQPQHIGARIREKVTETYGATLPVPGDFKPLTAEKISILRPLTVRNTPADSTEAAVQQYLRSIGISLDTAQALELCYLSHTFVHDSQKTTLPTLVYPFTVNGKLVSLKYRSCGYVPAKSPEKPDGYTKDWNQVTSHSEFGITPCFIDTIAPEHLAGQRVPQLIITEGEKDCLALYEAGYRHFISVPTGASSDPGKFLAPFVDWFAAVDSVILCGDSDYPGRQMTHTLCEFFGPHASLVDLPADCKDIADVLLKHGKEEVQRVIRQAHPRPTKAIRYVADQQNEIISILQNRYDHGYALGYGPLTDRVFHPDHTGGLVVVSGQPNSGKSDFLNDLMMHLMTRQDMRILFLSFEHPNKAKHIAHMVELHRQSSDLSLCPEEKMLESIDFLQHHMAHLDLQGEERTPEHILELADQHRRQSGLDYFIIDPYLFIELKPAKKNESETESIKHMLTLFQTWGQEHHIWVYIVAHPRKNPNNHGGFTNDDISPNDIASSAHWSNLADFLFVIKRENEDNRHYTELRMIKVRDQNLCSPGRTYYVRTDYGSYLEQPSPEACEEWYVEHMVR</sequence>
<dbReference type="GO" id="GO:0043139">
    <property type="term" value="F:5'-3' DNA helicase activity"/>
    <property type="evidence" value="ECO:0007669"/>
    <property type="project" value="InterPro"/>
</dbReference>
<dbReference type="GO" id="GO:0006260">
    <property type="term" value="P:DNA replication"/>
    <property type="evidence" value="ECO:0007669"/>
    <property type="project" value="InterPro"/>
</dbReference>
<comment type="caution">
    <text evidence="2">The sequence shown here is derived from an EMBL/GenBank/DDBJ whole genome shotgun (WGS) entry which is preliminary data.</text>
</comment>
<keyword evidence="2" id="KW-0547">Nucleotide-binding</keyword>
<keyword evidence="2" id="KW-0067">ATP-binding</keyword>
<evidence type="ECO:0000313" key="2">
    <source>
        <dbReference type="EMBL" id="EJX09960.1"/>
    </source>
</evidence>
<dbReference type="GO" id="GO:0003697">
    <property type="term" value="F:single-stranded DNA binding"/>
    <property type="evidence" value="ECO:0007669"/>
    <property type="project" value="InterPro"/>
</dbReference>
<feature type="domain" description="SF4 helicase" evidence="1">
    <location>
        <begin position="316"/>
        <end position="581"/>
    </location>
</feature>
<dbReference type="Gene3D" id="3.40.1360.10">
    <property type="match status" value="1"/>
</dbReference>
<name>J9H704_9ZZZZ</name>
<dbReference type="AlphaFoldDB" id="J9H704"/>
<dbReference type="PROSITE" id="PS51199">
    <property type="entry name" value="SF4_HELICASE"/>
    <property type="match status" value="1"/>
</dbReference>
<dbReference type="InterPro" id="IPR007694">
    <property type="entry name" value="DNA_helicase_DnaB-like_C"/>
</dbReference>
<gene>
    <name evidence="2" type="ORF">EVA_01933</name>
</gene>
<dbReference type="EMBL" id="AMCI01000284">
    <property type="protein sequence ID" value="EJX09960.1"/>
    <property type="molecule type" value="Genomic_DNA"/>
</dbReference>
<dbReference type="Pfam" id="PF13662">
    <property type="entry name" value="Toprim_4"/>
    <property type="match status" value="1"/>
</dbReference>
<reference evidence="2" key="1">
    <citation type="journal article" date="2012" name="PLoS ONE">
        <title>Gene sets for utilization of primary and secondary nutrition supplies in the distal gut of endangered iberian lynx.</title>
        <authorList>
            <person name="Alcaide M."/>
            <person name="Messina E."/>
            <person name="Richter M."/>
            <person name="Bargiela R."/>
            <person name="Peplies J."/>
            <person name="Huws S.A."/>
            <person name="Newbold C.J."/>
            <person name="Golyshin P.N."/>
            <person name="Simon M.A."/>
            <person name="Lopez G."/>
            <person name="Yakimov M.M."/>
            <person name="Ferrer M."/>
        </authorList>
    </citation>
    <scope>NUCLEOTIDE SEQUENCE</scope>
</reference>
<dbReference type="InterPro" id="IPR034154">
    <property type="entry name" value="TOPRIM_DnaG/twinkle"/>
</dbReference>
<dbReference type="SUPFAM" id="SSF52540">
    <property type="entry name" value="P-loop containing nucleoside triphosphate hydrolases"/>
    <property type="match status" value="1"/>
</dbReference>
<dbReference type="PANTHER" id="PTHR12873">
    <property type="entry name" value="T7-LIKE MITOCHONDRIAL DNA HELICASE"/>
    <property type="match status" value="1"/>
</dbReference>
<dbReference type="PANTHER" id="PTHR12873:SF0">
    <property type="entry name" value="TWINKLE MTDNA HELICASE"/>
    <property type="match status" value="1"/>
</dbReference>
<keyword evidence="2" id="KW-0378">Hydrolase</keyword>
<dbReference type="InterPro" id="IPR027032">
    <property type="entry name" value="Twinkle-like"/>
</dbReference>
<dbReference type="GO" id="GO:0005524">
    <property type="term" value="F:ATP binding"/>
    <property type="evidence" value="ECO:0007669"/>
    <property type="project" value="InterPro"/>
</dbReference>
<proteinExistence type="predicted"/>
<protein>
    <submittedName>
        <fullName evidence="2">DNA primase/helicase</fullName>
    </submittedName>
</protein>
<dbReference type="SUPFAM" id="SSF56731">
    <property type="entry name" value="DNA primase core"/>
    <property type="match status" value="1"/>
</dbReference>
<evidence type="ECO:0000259" key="1">
    <source>
        <dbReference type="PROSITE" id="PS51199"/>
    </source>
</evidence>
<dbReference type="CDD" id="cd01029">
    <property type="entry name" value="TOPRIM_primases"/>
    <property type="match status" value="1"/>
</dbReference>
<dbReference type="InterPro" id="IPR027417">
    <property type="entry name" value="P-loop_NTPase"/>
</dbReference>
<accession>J9H704</accession>